<dbReference type="InterPro" id="IPR000719">
    <property type="entry name" value="Prot_kinase_dom"/>
</dbReference>
<gene>
    <name evidence="3" type="ORF">RhiirA4_456959</name>
</gene>
<evidence type="ECO:0000313" key="4">
    <source>
        <dbReference type="Proteomes" id="UP000234323"/>
    </source>
</evidence>
<sequence>MASSSNNNLDNQIQWFKDGVTGGYINYYNYTEFNNIKAIGYGAFSNVRQATWKNSNTVVALKSFSNNGLIMKEIINEIKLLHRVSFHTNIIKFFGITERKSRYAGFYLIKNQIY</sequence>
<dbReference type="PROSITE" id="PS00107">
    <property type="entry name" value="PROTEIN_KINASE_ATP"/>
    <property type="match status" value="1"/>
</dbReference>
<evidence type="ECO:0000313" key="3">
    <source>
        <dbReference type="EMBL" id="PKY43032.1"/>
    </source>
</evidence>
<dbReference type="PROSITE" id="PS50011">
    <property type="entry name" value="PROTEIN_KINASE_DOM"/>
    <property type="match status" value="1"/>
</dbReference>
<keyword evidence="1" id="KW-0547">Nucleotide-binding</keyword>
<feature type="domain" description="Protein kinase" evidence="2">
    <location>
        <begin position="33"/>
        <end position="114"/>
    </location>
</feature>
<dbReference type="AlphaFoldDB" id="A0A2I1G8V5"/>
<keyword evidence="1" id="KW-0067">ATP-binding</keyword>
<feature type="binding site" evidence="1">
    <location>
        <position position="72"/>
    </location>
    <ligand>
        <name>ATP</name>
        <dbReference type="ChEBI" id="CHEBI:30616"/>
    </ligand>
</feature>
<dbReference type="VEuPathDB" id="FungiDB:RhiirFUN_010686"/>
<dbReference type="EMBL" id="LLXI01000230">
    <property type="protein sequence ID" value="PKY43032.1"/>
    <property type="molecule type" value="Genomic_DNA"/>
</dbReference>
<dbReference type="Gene3D" id="3.30.200.20">
    <property type="entry name" value="Phosphorylase Kinase, domain 1"/>
    <property type="match status" value="1"/>
</dbReference>
<evidence type="ECO:0000259" key="2">
    <source>
        <dbReference type="PROSITE" id="PS50011"/>
    </source>
</evidence>
<proteinExistence type="predicted"/>
<accession>A0A2I1G8V5</accession>
<dbReference type="GO" id="GO:0004672">
    <property type="term" value="F:protein kinase activity"/>
    <property type="evidence" value="ECO:0007669"/>
    <property type="project" value="InterPro"/>
</dbReference>
<evidence type="ECO:0000256" key="1">
    <source>
        <dbReference type="PROSITE-ProRule" id="PRU10141"/>
    </source>
</evidence>
<name>A0A2I1G8V5_9GLOM</name>
<protein>
    <recommendedName>
        <fullName evidence="2">Protein kinase domain-containing protein</fullName>
    </recommendedName>
</protein>
<dbReference type="Pfam" id="PF00069">
    <property type="entry name" value="Pkinase"/>
    <property type="match status" value="1"/>
</dbReference>
<organism evidence="3 4">
    <name type="scientific">Rhizophagus irregularis</name>
    <dbReference type="NCBI Taxonomy" id="588596"/>
    <lineage>
        <taxon>Eukaryota</taxon>
        <taxon>Fungi</taxon>
        <taxon>Fungi incertae sedis</taxon>
        <taxon>Mucoromycota</taxon>
        <taxon>Glomeromycotina</taxon>
        <taxon>Glomeromycetes</taxon>
        <taxon>Glomerales</taxon>
        <taxon>Glomeraceae</taxon>
        <taxon>Rhizophagus</taxon>
    </lineage>
</organism>
<dbReference type="SUPFAM" id="SSF56112">
    <property type="entry name" value="Protein kinase-like (PK-like)"/>
    <property type="match status" value="1"/>
</dbReference>
<comment type="caution">
    <text evidence="3">The sequence shown here is derived from an EMBL/GenBank/DDBJ whole genome shotgun (WGS) entry which is preliminary data.</text>
</comment>
<keyword evidence="4" id="KW-1185">Reference proteome</keyword>
<dbReference type="Proteomes" id="UP000234323">
    <property type="component" value="Unassembled WGS sequence"/>
</dbReference>
<dbReference type="InterPro" id="IPR017441">
    <property type="entry name" value="Protein_kinase_ATP_BS"/>
</dbReference>
<dbReference type="InterPro" id="IPR011009">
    <property type="entry name" value="Kinase-like_dom_sf"/>
</dbReference>
<reference evidence="3 4" key="1">
    <citation type="submission" date="2015-10" db="EMBL/GenBank/DDBJ databases">
        <title>Genome analyses suggest a sexual origin of heterokaryosis in a supposedly ancient asexual fungus.</title>
        <authorList>
            <person name="Ropars J."/>
            <person name="Sedzielewska K."/>
            <person name="Noel J."/>
            <person name="Charron P."/>
            <person name="Farinelli L."/>
            <person name="Marton T."/>
            <person name="Kruger M."/>
            <person name="Pelin A."/>
            <person name="Brachmann A."/>
            <person name="Corradi N."/>
        </authorList>
    </citation>
    <scope>NUCLEOTIDE SEQUENCE [LARGE SCALE GENOMIC DNA]</scope>
    <source>
        <strain evidence="3 4">A4</strain>
    </source>
</reference>
<dbReference type="GO" id="GO:0005524">
    <property type="term" value="F:ATP binding"/>
    <property type="evidence" value="ECO:0007669"/>
    <property type="project" value="UniProtKB-UniRule"/>
</dbReference>